<keyword evidence="7" id="KW-1133">Transmembrane helix</keyword>
<dbReference type="Gene3D" id="1.10.287.950">
    <property type="entry name" value="Methyl-accepting chemotaxis protein"/>
    <property type="match status" value="1"/>
</dbReference>
<dbReference type="PANTHER" id="PTHR32089">
    <property type="entry name" value="METHYL-ACCEPTING CHEMOTAXIS PROTEIN MCPB"/>
    <property type="match status" value="1"/>
</dbReference>
<evidence type="ECO:0000256" key="6">
    <source>
        <dbReference type="PROSITE-ProRule" id="PRU00284"/>
    </source>
</evidence>
<dbReference type="InterPro" id="IPR004089">
    <property type="entry name" value="MCPsignal_dom"/>
</dbReference>
<feature type="domain" description="Methyl-accepting transducer" evidence="8">
    <location>
        <begin position="466"/>
        <end position="699"/>
    </location>
</feature>
<keyword evidence="11" id="KW-1185">Reference proteome</keyword>
<dbReference type="PROSITE" id="PS50885">
    <property type="entry name" value="HAMP"/>
    <property type="match status" value="1"/>
</dbReference>
<keyword evidence="4 6" id="KW-0807">Transducer</keyword>
<evidence type="ECO:0000259" key="8">
    <source>
        <dbReference type="PROSITE" id="PS50111"/>
    </source>
</evidence>
<comment type="subcellular location">
    <subcellularLocation>
        <location evidence="1">Cell membrane</location>
    </subcellularLocation>
</comment>
<dbReference type="RefSeq" id="WP_131016762.1">
    <property type="nucleotide sequence ID" value="NZ_SIRE01000022.1"/>
</dbReference>
<keyword evidence="7" id="KW-0812">Transmembrane</keyword>
<evidence type="ECO:0000313" key="10">
    <source>
        <dbReference type="EMBL" id="TBL73045.1"/>
    </source>
</evidence>
<dbReference type="SUPFAM" id="SSF58104">
    <property type="entry name" value="Methyl-accepting chemotaxis protein (MCP) signaling domain"/>
    <property type="match status" value="1"/>
</dbReference>
<dbReference type="Proteomes" id="UP000293142">
    <property type="component" value="Unassembled WGS sequence"/>
</dbReference>
<dbReference type="OrthoDB" id="2489132at2"/>
<protein>
    <submittedName>
        <fullName evidence="10">Methyl-accepting chemotaxis protein</fullName>
    </submittedName>
</protein>
<accession>A0A4Q9DL39</accession>
<dbReference type="SMART" id="SM00283">
    <property type="entry name" value="MA"/>
    <property type="match status" value="1"/>
</dbReference>
<evidence type="ECO:0000256" key="3">
    <source>
        <dbReference type="ARBA" id="ARBA00023136"/>
    </source>
</evidence>
<dbReference type="InterPro" id="IPR003660">
    <property type="entry name" value="HAMP_dom"/>
</dbReference>
<dbReference type="PANTHER" id="PTHR32089:SF112">
    <property type="entry name" value="LYSOZYME-LIKE PROTEIN-RELATED"/>
    <property type="match status" value="1"/>
</dbReference>
<evidence type="ECO:0000256" key="1">
    <source>
        <dbReference type="ARBA" id="ARBA00004236"/>
    </source>
</evidence>
<feature type="transmembrane region" description="Helical" evidence="7">
    <location>
        <begin position="338"/>
        <end position="358"/>
    </location>
</feature>
<reference evidence="10 11" key="1">
    <citation type="submission" date="2019-02" db="EMBL/GenBank/DDBJ databases">
        <title>Paenibacillus sp. nov., isolated from surface-sterilized tissue of Thalictrum simplex L.</title>
        <authorList>
            <person name="Tuo L."/>
        </authorList>
    </citation>
    <scope>NUCLEOTIDE SEQUENCE [LARGE SCALE GENOMIC DNA]</scope>
    <source>
        <strain evidence="10 11">N2SHLJ1</strain>
    </source>
</reference>
<comment type="caution">
    <text evidence="10">The sequence shown here is derived from an EMBL/GenBank/DDBJ whole genome shotgun (WGS) entry which is preliminary data.</text>
</comment>
<feature type="transmembrane region" description="Helical" evidence="7">
    <location>
        <begin position="364"/>
        <end position="385"/>
    </location>
</feature>
<evidence type="ECO:0000256" key="5">
    <source>
        <dbReference type="ARBA" id="ARBA00029447"/>
    </source>
</evidence>
<sequence length="734" mass="81839">MFDWLGFRKGLPLWWSYRLNRHRKPVVEDIFEGIAQTRIDLLNSWCREYWGHLDRLRRQVESYVMDTRGEADIASYAPYFEAVMDRGSDFSELLLLDDQGVVVHSTYSLHIGRQHSWESPMFLGIQHAQQGGPCLFGPYADPLTSQIGPSTSKFHDEMTLLYITPIIRPDERVFLLCGRVPNDVLGDLIQRESGHVYPDSGDNYLFMAKPVLNKHIAPGTALSRSRFEDFTFTHGENLKDGVKTDWGIVKVKEHTELELMFTDPATGKLHPGVASTIANGSNLFVEFPGYSDYRHIPVIGKGVTFQLPHCPDVWGLMCEGDLEEVYRIRGVHLRIIRLYAWITVISALLGSVLIGLAANYGGAAWAGIAALIWILFTGWSGRLILSRYGTSPVVDGLHIIHEFIRKVAEGQGDLTQRLPLSEFANDELKEITKWINNFIDSQEGIISQVKLATLDVDGSQKLLSVNTSSSEKSTHRVKNKIDDMISGTLNQLKDIDSARDVAQQMSTTLMALEQTASNQIAVAQTEVANIGDKMKQIQDKVLETNRTISAFLVSTQKITDFLQVIREISAQTNLLALNASIEAARVGEHGKGFSIVASEIRKLADMTVNSATVINETITGIQQNASVALTSMEEGNLAVTEGARLVNATVEVLRDAGQQDSVRLQVVNDMVKLIEQVAVVSIQNRKISSDVEKTVHELMSDMFTVRNASTSVEVITNSLLQLVNQFQLTDKRRR</sequence>
<organism evidence="10 11">
    <name type="scientific">Paenibacillus thalictri</name>
    <dbReference type="NCBI Taxonomy" id="2527873"/>
    <lineage>
        <taxon>Bacteria</taxon>
        <taxon>Bacillati</taxon>
        <taxon>Bacillota</taxon>
        <taxon>Bacilli</taxon>
        <taxon>Bacillales</taxon>
        <taxon>Paenibacillaceae</taxon>
        <taxon>Paenibacillus</taxon>
    </lineage>
</organism>
<dbReference type="GO" id="GO:0005886">
    <property type="term" value="C:plasma membrane"/>
    <property type="evidence" value="ECO:0007669"/>
    <property type="project" value="UniProtKB-SubCell"/>
</dbReference>
<dbReference type="Pfam" id="PF00015">
    <property type="entry name" value="MCPsignal"/>
    <property type="match status" value="1"/>
</dbReference>
<evidence type="ECO:0000313" key="11">
    <source>
        <dbReference type="Proteomes" id="UP000293142"/>
    </source>
</evidence>
<name>A0A4Q9DL39_9BACL</name>
<dbReference type="AlphaFoldDB" id="A0A4Q9DL39"/>
<keyword evidence="3 7" id="KW-0472">Membrane</keyword>
<keyword evidence="2" id="KW-1003">Cell membrane</keyword>
<evidence type="ECO:0000256" key="2">
    <source>
        <dbReference type="ARBA" id="ARBA00022475"/>
    </source>
</evidence>
<comment type="similarity">
    <text evidence="5">Belongs to the methyl-accepting chemotaxis (MCP) protein family.</text>
</comment>
<evidence type="ECO:0000259" key="9">
    <source>
        <dbReference type="PROSITE" id="PS50885"/>
    </source>
</evidence>
<evidence type="ECO:0000256" key="4">
    <source>
        <dbReference type="ARBA" id="ARBA00023224"/>
    </source>
</evidence>
<evidence type="ECO:0000256" key="7">
    <source>
        <dbReference type="SAM" id="Phobius"/>
    </source>
</evidence>
<gene>
    <name evidence="10" type="ORF">EYB31_27850</name>
</gene>
<dbReference type="EMBL" id="SIRE01000022">
    <property type="protein sequence ID" value="TBL73045.1"/>
    <property type="molecule type" value="Genomic_DNA"/>
</dbReference>
<dbReference type="PROSITE" id="PS50111">
    <property type="entry name" value="CHEMOTAXIS_TRANSDUC_2"/>
    <property type="match status" value="1"/>
</dbReference>
<feature type="domain" description="HAMP" evidence="9">
    <location>
        <begin position="391"/>
        <end position="447"/>
    </location>
</feature>
<proteinExistence type="inferred from homology"/>
<dbReference type="GO" id="GO:0007165">
    <property type="term" value="P:signal transduction"/>
    <property type="evidence" value="ECO:0007669"/>
    <property type="project" value="UniProtKB-KW"/>
</dbReference>